<proteinExistence type="predicted"/>
<dbReference type="PANTHER" id="PTHR10344:SF1">
    <property type="entry name" value="THYMIDYLATE KINASE"/>
    <property type="match status" value="1"/>
</dbReference>
<dbReference type="GO" id="GO:0004798">
    <property type="term" value="F:dTMP kinase activity"/>
    <property type="evidence" value="ECO:0007669"/>
    <property type="project" value="TreeGrafter"/>
</dbReference>
<dbReference type="GO" id="GO:0005634">
    <property type="term" value="C:nucleus"/>
    <property type="evidence" value="ECO:0007669"/>
    <property type="project" value="TreeGrafter"/>
</dbReference>
<dbReference type="GO" id="GO:0004550">
    <property type="term" value="F:nucleoside diphosphate kinase activity"/>
    <property type="evidence" value="ECO:0007669"/>
    <property type="project" value="TreeGrafter"/>
</dbReference>
<organism evidence="1 2">
    <name type="scientific">Acer negundo</name>
    <name type="common">Box elder</name>
    <dbReference type="NCBI Taxonomy" id="4023"/>
    <lineage>
        <taxon>Eukaryota</taxon>
        <taxon>Viridiplantae</taxon>
        <taxon>Streptophyta</taxon>
        <taxon>Embryophyta</taxon>
        <taxon>Tracheophyta</taxon>
        <taxon>Spermatophyta</taxon>
        <taxon>Magnoliopsida</taxon>
        <taxon>eudicotyledons</taxon>
        <taxon>Gunneridae</taxon>
        <taxon>Pentapetalae</taxon>
        <taxon>rosids</taxon>
        <taxon>malvids</taxon>
        <taxon>Sapindales</taxon>
        <taxon>Sapindaceae</taxon>
        <taxon>Hippocastanoideae</taxon>
        <taxon>Acereae</taxon>
        <taxon>Acer</taxon>
    </lineage>
</organism>
<protein>
    <submittedName>
        <fullName evidence="1">Uncharacterized protein</fullName>
    </submittedName>
</protein>
<dbReference type="GO" id="GO:0006233">
    <property type="term" value="P:dTDP biosynthetic process"/>
    <property type="evidence" value="ECO:0007669"/>
    <property type="project" value="TreeGrafter"/>
</dbReference>
<dbReference type="PANTHER" id="PTHR10344">
    <property type="entry name" value="THYMIDYLATE KINASE"/>
    <property type="match status" value="1"/>
</dbReference>
<evidence type="ECO:0000313" key="2">
    <source>
        <dbReference type="Proteomes" id="UP001064489"/>
    </source>
</evidence>
<dbReference type="EMBL" id="JAJSOW010000103">
    <property type="protein sequence ID" value="KAI9174119.1"/>
    <property type="molecule type" value="Genomic_DNA"/>
</dbReference>
<evidence type="ECO:0000313" key="1">
    <source>
        <dbReference type="EMBL" id="KAI9174119.1"/>
    </source>
</evidence>
<keyword evidence="2" id="KW-1185">Reference proteome</keyword>
<sequence>MAWQNRDAVEPILATDSNSSSRGLKLSLGFLESGQINSFYFSLVAFSSAKGLDLEWCKVPEIGFLAPDLVLYLDMPPEMVDACQRIEDVQKQQQKIVLDHVLACQQAIFVAERVADERCEPSPGSDGSLVGYEVRLDSAIYSYSGVAFSSAKGVDLEWCKAPKIGLLALDLVLHLDMPPELL</sequence>
<dbReference type="GO" id="GO:0006235">
    <property type="term" value="P:dTTP biosynthetic process"/>
    <property type="evidence" value="ECO:0007669"/>
    <property type="project" value="TreeGrafter"/>
</dbReference>
<dbReference type="GO" id="GO:0006227">
    <property type="term" value="P:dUDP biosynthetic process"/>
    <property type="evidence" value="ECO:0007669"/>
    <property type="project" value="TreeGrafter"/>
</dbReference>
<dbReference type="GO" id="GO:0005739">
    <property type="term" value="C:mitochondrion"/>
    <property type="evidence" value="ECO:0007669"/>
    <property type="project" value="TreeGrafter"/>
</dbReference>
<dbReference type="AlphaFoldDB" id="A0AAD5IPW9"/>
<dbReference type="Gene3D" id="3.40.50.300">
    <property type="entry name" value="P-loop containing nucleotide triphosphate hydrolases"/>
    <property type="match status" value="2"/>
</dbReference>
<dbReference type="Proteomes" id="UP001064489">
    <property type="component" value="Chromosome 8"/>
</dbReference>
<comment type="caution">
    <text evidence="1">The sequence shown here is derived from an EMBL/GenBank/DDBJ whole genome shotgun (WGS) entry which is preliminary data.</text>
</comment>
<dbReference type="GO" id="GO:0005829">
    <property type="term" value="C:cytosol"/>
    <property type="evidence" value="ECO:0007669"/>
    <property type="project" value="TreeGrafter"/>
</dbReference>
<reference evidence="1" key="2">
    <citation type="submission" date="2023-02" db="EMBL/GenBank/DDBJ databases">
        <authorList>
            <person name="Swenson N.G."/>
            <person name="Wegrzyn J.L."/>
            <person name="Mcevoy S.L."/>
        </authorList>
    </citation>
    <scope>NUCLEOTIDE SEQUENCE</scope>
    <source>
        <strain evidence="1">91603</strain>
        <tissue evidence="1">Leaf</tissue>
    </source>
</reference>
<reference evidence="1" key="1">
    <citation type="journal article" date="2022" name="Plant J.">
        <title>Strategies of tolerance reflected in two North American maple genomes.</title>
        <authorList>
            <person name="McEvoy S.L."/>
            <person name="Sezen U.U."/>
            <person name="Trouern-Trend A."/>
            <person name="McMahon S.M."/>
            <person name="Schaberg P.G."/>
            <person name="Yang J."/>
            <person name="Wegrzyn J.L."/>
            <person name="Swenson N.G."/>
        </authorList>
    </citation>
    <scope>NUCLEOTIDE SEQUENCE</scope>
    <source>
        <strain evidence="1">91603</strain>
    </source>
</reference>
<name>A0AAD5IPW9_ACENE</name>
<dbReference type="InterPro" id="IPR027417">
    <property type="entry name" value="P-loop_NTPase"/>
</dbReference>
<accession>A0AAD5IPW9</accession>
<gene>
    <name evidence="1" type="ORF">LWI28_012211</name>
</gene>